<keyword evidence="3" id="KW-1185">Reference proteome</keyword>
<comment type="caution">
    <text evidence="2">The sequence shown here is derived from an EMBL/GenBank/DDBJ whole genome shotgun (WGS) entry which is preliminary data.</text>
</comment>
<evidence type="ECO:0000313" key="3">
    <source>
        <dbReference type="Proteomes" id="UP000320239"/>
    </source>
</evidence>
<dbReference type="Proteomes" id="UP000320239">
    <property type="component" value="Unassembled WGS sequence"/>
</dbReference>
<feature type="compositionally biased region" description="Basic and acidic residues" evidence="1">
    <location>
        <begin position="26"/>
        <end position="37"/>
    </location>
</feature>
<sequence length="45" mass="4893">MARVPCVFGPSIAELTARIAAIEARHADAEAESERSRASIRRGIR</sequence>
<feature type="region of interest" description="Disordered" evidence="1">
    <location>
        <begin position="26"/>
        <end position="45"/>
    </location>
</feature>
<gene>
    <name evidence="2" type="ORF">FHX34_101735</name>
</gene>
<evidence type="ECO:0000256" key="1">
    <source>
        <dbReference type="SAM" id="MobiDB-lite"/>
    </source>
</evidence>
<accession>A0A561WPK2</accession>
<proteinExistence type="predicted"/>
<organism evidence="2 3">
    <name type="scientific">Actinoplanes teichomyceticus</name>
    <dbReference type="NCBI Taxonomy" id="1867"/>
    <lineage>
        <taxon>Bacteria</taxon>
        <taxon>Bacillati</taxon>
        <taxon>Actinomycetota</taxon>
        <taxon>Actinomycetes</taxon>
        <taxon>Micromonosporales</taxon>
        <taxon>Micromonosporaceae</taxon>
        <taxon>Actinoplanes</taxon>
    </lineage>
</organism>
<evidence type="ECO:0000313" key="2">
    <source>
        <dbReference type="EMBL" id="TWG25763.1"/>
    </source>
</evidence>
<dbReference type="EMBL" id="VIWY01000001">
    <property type="protein sequence ID" value="TWG25763.1"/>
    <property type="molecule type" value="Genomic_DNA"/>
</dbReference>
<reference evidence="2 3" key="1">
    <citation type="submission" date="2019-06" db="EMBL/GenBank/DDBJ databases">
        <title>Sequencing the genomes of 1000 actinobacteria strains.</title>
        <authorList>
            <person name="Klenk H.-P."/>
        </authorList>
    </citation>
    <scope>NUCLEOTIDE SEQUENCE [LARGE SCALE GENOMIC DNA]</scope>
    <source>
        <strain evidence="2 3">DSM 43866</strain>
    </source>
</reference>
<dbReference type="AlphaFoldDB" id="A0A561WPK2"/>
<protein>
    <submittedName>
        <fullName evidence="2">Uncharacterized protein</fullName>
    </submittedName>
</protein>
<name>A0A561WPK2_ACTTI</name>